<feature type="domain" description="Berberine/berberine-like" evidence="3">
    <location>
        <begin position="186"/>
        <end position="241"/>
    </location>
</feature>
<sequence length="253" mass="28492">MRLLLQPSKSEVAKDAKTVKASVMALFLGGANELLPIMDKEFPLLGLKKENCTEVSWIQSVLWFNDDESLKKGDKPETLLNRDLNFAMFIKRKSDYVQKPIPRAGLEGLWKKIGMGKTGLVFNPYGGKMAEIPADATPFPHRKGTLFKMQYSVTWDNPADSQTNLDHTKELFNYMTPFVSQNPREAFLNYRDLDIGTNTKNSFQEGEVYGRKYFNGNFDRLVKVKTAVDPDNFFRNEQSIPVSGAGPAPAGKP</sequence>
<dbReference type="EMBL" id="JBGMDY010000003">
    <property type="protein sequence ID" value="KAL2341573.1"/>
    <property type="molecule type" value="Genomic_DNA"/>
</dbReference>
<dbReference type="Gene3D" id="3.40.462.20">
    <property type="match status" value="1"/>
</dbReference>
<reference evidence="4 5" key="1">
    <citation type="submission" date="2024-08" db="EMBL/GenBank/DDBJ databases">
        <title>Insights into the chromosomal genome structure of Flemingia macrophylla.</title>
        <authorList>
            <person name="Ding Y."/>
            <person name="Zhao Y."/>
            <person name="Bi W."/>
            <person name="Wu M."/>
            <person name="Zhao G."/>
            <person name="Gong Y."/>
            <person name="Li W."/>
            <person name="Zhang P."/>
        </authorList>
    </citation>
    <scope>NUCLEOTIDE SEQUENCE [LARGE SCALE GENOMIC DNA]</scope>
    <source>
        <strain evidence="4">DYQJB</strain>
        <tissue evidence="4">Leaf</tissue>
    </source>
</reference>
<accession>A0ABD1N0K5</accession>
<keyword evidence="1" id="KW-0285">Flavoprotein</keyword>
<comment type="caution">
    <text evidence="4">The sequence shown here is derived from an EMBL/GenBank/DDBJ whole genome shotgun (WGS) entry which is preliminary data.</text>
</comment>
<dbReference type="Pfam" id="PF08031">
    <property type="entry name" value="BBE"/>
    <property type="match status" value="1"/>
</dbReference>
<evidence type="ECO:0000256" key="1">
    <source>
        <dbReference type="ARBA" id="ARBA00022630"/>
    </source>
</evidence>
<dbReference type="InterPro" id="IPR012951">
    <property type="entry name" value="BBE"/>
</dbReference>
<gene>
    <name evidence="4" type="ORF">Fmac_009513</name>
</gene>
<protein>
    <recommendedName>
        <fullName evidence="3">Berberine/berberine-like domain-containing protein</fullName>
    </recommendedName>
</protein>
<dbReference type="AlphaFoldDB" id="A0ABD1N0K5"/>
<dbReference type="Proteomes" id="UP001603857">
    <property type="component" value="Unassembled WGS sequence"/>
</dbReference>
<proteinExistence type="predicted"/>
<organism evidence="4 5">
    <name type="scientific">Flemingia macrophylla</name>
    <dbReference type="NCBI Taxonomy" id="520843"/>
    <lineage>
        <taxon>Eukaryota</taxon>
        <taxon>Viridiplantae</taxon>
        <taxon>Streptophyta</taxon>
        <taxon>Embryophyta</taxon>
        <taxon>Tracheophyta</taxon>
        <taxon>Spermatophyta</taxon>
        <taxon>Magnoliopsida</taxon>
        <taxon>eudicotyledons</taxon>
        <taxon>Gunneridae</taxon>
        <taxon>Pentapetalae</taxon>
        <taxon>rosids</taxon>
        <taxon>fabids</taxon>
        <taxon>Fabales</taxon>
        <taxon>Fabaceae</taxon>
        <taxon>Papilionoideae</taxon>
        <taxon>50 kb inversion clade</taxon>
        <taxon>NPAAA clade</taxon>
        <taxon>indigoferoid/millettioid clade</taxon>
        <taxon>Phaseoleae</taxon>
        <taxon>Flemingia</taxon>
    </lineage>
</organism>
<evidence type="ECO:0000313" key="5">
    <source>
        <dbReference type="Proteomes" id="UP001603857"/>
    </source>
</evidence>
<dbReference type="Gene3D" id="3.30.465.10">
    <property type="match status" value="1"/>
</dbReference>
<name>A0ABD1N0K5_9FABA</name>
<dbReference type="PANTHER" id="PTHR32448">
    <property type="entry name" value="OS08G0158400 PROTEIN"/>
    <property type="match status" value="1"/>
</dbReference>
<dbReference type="InterPro" id="IPR016169">
    <property type="entry name" value="FAD-bd_PCMH_sub2"/>
</dbReference>
<keyword evidence="2" id="KW-0274">FAD</keyword>
<evidence type="ECO:0000259" key="3">
    <source>
        <dbReference type="Pfam" id="PF08031"/>
    </source>
</evidence>
<evidence type="ECO:0000256" key="2">
    <source>
        <dbReference type="ARBA" id="ARBA00022827"/>
    </source>
</evidence>
<evidence type="ECO:0000313" key="4">
    <source>
        <dbReference type="EMBL" id="KAL2341573.1"/>
    </source>
</evidence>
<keyword evidence="5" id="KW-1185">Reference proteome</keyword>